<evidence type="ECO:0000256" key="6">
    <source>
        <dbReference type="ARBA" id="ARBA00023160"/>
    </source>
</evidence>
<reference evidence="11" key="1">
    <citation type="journal article" date="2019" name="Int. J. Syst. Evol. Microbiol.">
        <title>The Global Catalogue of Microorganisms (GCM) 10K type strain sequencing project: providing services to taxonomists for standard genome sequencing and annotation.</title>
        <authorList>
            <consortium name="The Broad Institute Genomics Platform"/>
            <consortium name="The Broad Institute Genome Sequencing Center for Infectious Disease"/>
            <person name="Wu L."/>
            <person name="Ma J."/>
        </authorList>
    </citation>
    <scope>NUCLEOTIDE SEQUENCE [LARGE SCALE GENOMIC DNA]</scope>
    <source>
        <strain evidence="11">CCM 8702</strain>
    </source>
</reference>
<comment type="similarity">
    <text evidence="2 8">Belongs to the short-chain dehydrogenases/reductases (SDR) family.</text>
</comment>
<accession>A0ABQ2A431</accession>
<comment type="catalytic activity">
    <reaction evidence="7 8">
        <text>a (3R)-hydroxyacyl-[ACP] + NADP(+) = a 3-oxoacyl-[ACP] + NADPH + H(+)</text>
        <dbReference type="Rhea" id="RHEA:17397"/>
        <dbReference type="Rhea" id="RHEA-COMP:9916"/>
        <dbReference type="Rhea" id="RHEA-COMP:9945"/>
        <dbReference type="ChEBI" id="CHEBI:15378"/>
        <dbReference type="ChEBI" id="CHEBI:57783"/>
        <dbReference type="ChEBI" id="CHEBI:58349"/>
        <dbReference type="ChEBI" id="CHEBI:78776"/>
        <dbReference type="ChEBI" id="CHEBI:78827"/>
        <dbReference type="EC" id="1.1.1.100"/>
    </reaction>
</comment>
<keyword evidence="4 8" id="KW-0276">Fatty acid metabolism</keyword>
<comment type="function">
    <text evidence="8">Catalyzes the NADPH-dependent reduction of beta-ketoacyl-ACP substrates to beta-hydroxyacyl-ACP products, the first reductive step in the elongation cycle of fatty acid biosynthesis.</text>
</comment>
<keyword evidence="8" id="KW-0444">Lipid biosynthesis</keyword>
<evidence type="ECO:0000313" key="11">
    <source>
        <dbReference type="Proteomes" id="UP000605427"/>
    </source>
</evidence>
<proteinExistence type="inferred from homology"/>
<sequence>MNMEQPIKGQNALVTGASRGIGRAIALELGRRGANVAVNYAGNEASALEVVRELEALGVKAAAFKANVGKSAEAEELVKAVAAEFGSVDILINNAGITRDNLVMRMKEEEFDDVIETNLKGVFNCIKAVTRPMMKQRSGKIVNISSVVGAIGNAGQVNYTAAKAGVIGMTKSCAREFSSRGITVNCVAPGFIDTDMTDVLSEEIKTGLLAGIPLNRLGRPEEVATAVAFLVSPDASYMTGQVLHVDGGMYM</sequence>
<evidence type="ECO:0000256" key="4">
    <source>
        <dbReference type="ARBA" id="ARBA00022832"/>
    </source>
</evidence>
<protein>
    <recommendedName>
        <fullName evidence="3 8">3-oxoacyl-[acyl-carrier-protein] reductase</fullName>
        <ecNumber evidence="3 8">1.1.1.100</ecNumber>
    </recommendedName>
</protein>
<evidence type="ECO:0000256" key="8">
    <source>
        <dbReference type="RuleBase" id="RU366074"/>
    </source>
</evidence>
<dbReference type="NCBIfam" id="NF004197">
    <property type="entry name" value="PRK05653.1-1"/>
    <property type="match status" value="1"/>
</dbReference>
<evidence type="ECO:0000256" key="1">
    <source>
        <dbReference type="ARBA" id="ARBA00005194"/>
    </source>
</evidence>
<keyword evidence="11" id="KW-1185">Reference proteome</keyword>
<keyword evidence="8" id="KW-0521">NADP</keyword>
<dbReference type="InterPro" id="IPR050259">
    <property type="entry name" value="SDR"/>
</dbReference>
<dbReference type="PRINTS" id="PR00081">
    <property type="entry name" value="GDHRDH"/>
</dbReference>
<organism evidence="10 11">
    <name type="scientific">Saccharibacillus endophyticus</name>
    <dbReference type="NCBI Taxonomy" id="2060666"/>
    <lineage>
        <taxon>Bacteria</taxon>
        <taxon>Bacillati</taxon>
        <taxon>Bacillota</taxon>
        <taxon>Bacilli</taxon>
        <taxon>Bacillales</taxon>
        <taxon>Paenibacillaceae</taxon>
        <taxon>Saccharibacillus</taxon>
    </lineage>
</organism>
<dbReference type="EC" id="1.1.1.100" evidence="3 8"/>
<dbReference type="SUPFAM" id="SSF51735">
    <property type="entry name" value="NAD(P)-binding Rossmann-fold domains"/>
    <property type="match status" value="1"/>
</dbReference>
<evidence type="ECO:0000256" key="7">
    <source>
        <dbReference type="ARBA" id="ARBA00048508"/>
    </source>
</evidence>
<gene>
    <name evidence="10" type="primary">fabG</name>
    <name evidence="10" type="ORF">GCM10007362_38320</name>
</gene>
<dbReference type="CDD" id="cd05333">
    <property type="entry name" value="BKR_SDR_c"/>
    <property type="match status" value="1"/>
</dbReference>
<comment type="pathway">
    <text evidence="1 8">Lipid metabolism; fatty acid biosynthesis.</text>
</comment>
<dbReference type="InterPro" id="IPR011284">
    <property type="entry name" value="3oxo_ACP_reduc"/>
</dbReference>
<dbReference type="InterPro" id="IPR002347">
    <property type="entry name" value="SDR_fam"/>
</dbReference>
<dbReference type="SMART" id="SM00822">
    <property type="entry name" value="PKS_KR"/>
    <property type="match status" value="1"/>
</dbReference>
<dbReference type="InterPro" id="IPR057326">
    <property type="entry name" value="KR_dom"/>
</dbReference>
<evidence type="ECO:0000313" key="10">
    <source>
        <dbReference type="EMBL" id="GGH84087.1"/>
    </source>
</evidence>
<dbReference type="Pfam" id="PF13561">
    <property type="entry name" value="adh_short_C2"/>
    <property type="match status" value="1"/>
</dbReference>
<dbReference type="PRINTS" id="PR00080">
    <property type="entry name" value="SDRFAMILY"/>
</dbReference>
<feature type="domain" description="Ketoreductase" evidence="9">
    <location>
        <begin position="10"/>
        <end position="190"/>
    </location>
</feature>
<keyword evidence="6 8" id="KW-0275">Fatty acid biosynthesis</keyword>
<evidence type="ECO:0000256" key="3">
    <source>
        <dbReference type="ARBA" id="ARBA00012948"/>
    </source>
</evidence>
<dbReference type="NCBIfam" id="NF005559">
    <property type="entry name" value="PRK07231.1"/>
    <property type="match status" value="1"/>
</dbReference>
<dbReference type="InterPro" id="IPR036291">
    <property type="entry name" value="NAD(P)-bd_dom_sf"/>
</dbReference>
<dbReference type="Gene3D" id="3.40.50.720">
    <property type="entry name" value="NAD(P)-binding Rossmann-like Domain"/>
    <property type="match status" value="1"/>
</dbReference>
<dbReference type="PANTHER" id="PTHR42879">
    <property type="entry name" value="3-OXOACYL-(ACYL-CARRIER-PROTEIN) REDUCTASE"/>
    <property type="match status" value="1"/>
</dbReference>
<dbReference type="Proteomes" id="UP000605427">
    <property type="component" value="Unassembled WGS sequence"/>
</dbReference>
<dbReference type="NCBIfam" id="NF009464">
    <property type="entry name" value="PRK12824.1"/>
    <property type="match status" value="1"/>
</dbReference>
<evidence type="ECO:0000256" key="5">
    <source>
        <dbReference type="ARBA" id="ARBA00023002"/>
    </source>
</evidence>
<comment type="subunit">
    <text evidence="8">Homotetramer.</text>
</comment>
<dbReference type="NCBIfam" id="TIGR01830">
    <property type="entry name" value="3oxo_ACP_reduc"/>
    <property type="match status" value="1"/>
</dbReference>
<keyword evidence="5 8" id="KW-0560">Oxidoreductase</keyword>
<dbReference type="PANTHER" id="PTHR42879:SF2">
    <property type="entry name" value="3-OXOACYL-[ACYL-CARRIER-PROTEIN] REDUCTASE FABG"/>
    <property type="match status" value="1"/>
</dbReference>
<comment type="caution">
    <text evidence="10">The sequence shown here is derived from an EMBL/GenBank/DDBJ whole genome shotgun (WGS) entry which is preliminary data.</text>
</comment>
<evidence type="ECO:0000259" key="9">
    <source>
        <dbReference type="SMART" id="SM00822"/>
    </source>
</evidence>
<keyword evidence="8" id="KW-0443">Lipid metabolism</keyword>
<dbReference type="NCBIfam" id="NF009466">
    <property type="entry name" value="PRK12826.1-2"/>
    <property type="match status" value="1"/>
</dbReference>
<dbReference type="EMBL" id="BMDD01000005">
    <property type="protein sequence ID" value="GGH84087.1"/>
    <property type="molecule type" value="Genomic_DNA"/>
</dbReference>
<evidence type="ECO:0000256" key="2">
    <source>
        <dbReference type="ARBA" id="ARBA00006484"/>
    </source>
</evidence>
<name>A0ABQ2A431_9BACL</name>